<feature type="region of interest" description="Disordered" evidence="6">
    <location>
        <begin position="860"/>
        <end position="919"/>
    </location>
</feature>
<evidence type="ECO:0000256" key="6">
    <source>
        <dbReference type="SAM" id="MobiDB-lite"/>
    </source>
</evidence>
<dbReference type="GO" id="GO:0008017">
    <property type="term" value="F:microtubule binding"/>
    <property type="evidence" value="ECO:0007669"/>
    <property type="project" value="TreeGrafter"/>
</dbReference>
<feature type="compositionally biased region" description="Basic and acidic residues" evidence="6">
    <location>
        <begin position="390"/>
        <end position="401"/>
    </location>
</feature>
<keyword evidence="3 5" id="KW-0175">Coiled coil</keyword>
<comment type="similarity">
    <text evidence="2">Belongs to the MTUS1 family.</text>
</comment>
<feature type="region of interest" description="Disordered" evidence="6">
    <location>
        <begin position="1320"/>
        <end position="1349"/>
    </location>
</feature>
<evidence type="ECO:0000313" key="7">
    <source>
        <dbReference type="EMBL" id="KAG8453738.1"/>
    </source>
</evidence>
<feature type="compositionally biased region" description="Basic and acidic residues" evidence="6">
    <location>
        <begin position="940"/>
        <end position="954"/>
    </location>
</feature>
<feature type="compositionally biased region" description="Polar residues" evidence="6">
    <location>
        <begin position="427"/>
        <end position="438"/>
    </location>
</feature>
<feature type="compositionally biased region" description="Polar residues" evidence="6">
    <location>
        <begin position="402"/>
        <end position="411"/>
    </location>
</feature>
<dbReference type="OrthoDB" id="10038993at2759"/>
<feature type="compositionally biased region" description="Low complexity" evidence="6">
    <location>
        <begin position="864"/>
        <end position="876"/>
    </location>
</feature>
<feature type="compositionally biased region" description="Low complexity" evidence="6">
    <location>
        <begin position="574"/>
        <end position="591"/>
    </location>
</feature>
<evidence type="ECO:0000256" key="5">
    <source>
        <dbReference type="SAM" id="Coils"/>
    </source>
</evidence>
<feature type="compositionally biased region" description="Polar residues" evidence="6">
    <location>
        <begin position="891"/>
        <end position="919"/>
    </location>
</feature>
<feature type="compositionally biased region" description="Polar residues" evidence="6">
    <location>
        <begin position="956"/>
        <end position="968"/>
    </location>
</feature>
<evidence type="ECO:0000256" key="4">
    <source>
        <dbReference type="ARBA" id="ARBA00023242"/>
    </source>
</evidence>
<feature type="coiled-coil region" evidence="5">
    <location>
        <begin position="1162"/>
        <end position="1276"/>
    </location>
</feature>
<evidence type="ECO:0000256" key="2">
    <source>
        <dbReference type="ARBA" id="ARBA00007585"/>
    </source>
</evidence>
<feature type="compositionally biased region" description="Basic and acidic residues" evidence="6">
    <location>
        <begin position="700"/>
        <end position="710"/>
    </location>
</feature>
<name>A0A8T2KAU5_9PIPI</name>
<evidence type="ECO:0000256" key="3">
    <source>
        <dbReference type="ARBA" id="ARBA00023054"/>
    </source>
</evidence>
<comment type="caution">
    <text evidence="7">The sequence shown here is derived from an EMBL/GenBank/DDBJ whole genome shotgun (WGS) entry which is preliminary data.</text>
</comment>
<reference evidence="7" key="1">
    <citation type="thesis" date="2020" institute="ProQuest LLC" country="789 East Eisenhower Parkway, Ann Arbor, MI, USA">
        <title>Comparative Genomics and Chromosome Evolution.</title>
        <authorList>
            <person name="Mudd A.B."/>
        </authorList>
    </citation>
    <scope>NUCLEOTIDE SEQUENCE</scope>
    <source>
        <strain evidence="7">Female2</strain>
        <tissue evidence="7">Blood</tissue>
    </source>
</reference>
<dbReference type="PANTHER" id="PTHR24200:SF7">
    <property type="entry name" value="MICROTUBULE-ASSOCIATED TUMOR SUPPRESSOR 1"/>
    <property type="match status" value="1"/>
</dbReference>
<feature type="region of interest" description="Disordered" evidence="6">
    <location>
        <begin position="940"/>
        <end position="972"/>
    </location>
</feature>
<protein>
    <recommendedName>
        <fullName evidence="9">Microtubule-associated tumor suppressor 1</fullName>
    </recommendedName>
</protein>
<feature type="region of interest" description="Disordered" evidence="6">
    <location>
        <begin position="554"/>
        <end position="714"/>
    </location>
</feature>
<keyword evidence="4" id="KW-0539">Nucleus</keyword>
<comment type="subcellular location">
    <subcellularLocation>
        <location evidence="1">Nucleus</location>
    </subcellularLocation>
</comment>
<proteinExistence type="inferred from homology"/>
<dbReference type="Proteomes" id="UP000812440">
    <property type="component" value="Chromosome 1"/>
</dbReference>
<dbReference type="InterPro" id="IPR051293">
    <property type="entry name" value="MTUS1/CCDC69"/>
</dbReference>
<dbReference type="GO" id="GO:0005634">
    <property type="term" value="C:nucleus"/>
    <property type="evidence" value="ECO:0007669"/>
    <property type="project" value="UniProtKB-SubCell"/>
</dbReference>
<feature type="compositionally biased region" description="Basic and acidic residues" evidence="6">
    <location>
        <begin position="600"/>
        <end position="614"/>
    </location>
</feature>
<evidence type="ECO:0000313" key="8">
    <source>
        <dbReference type="Proteomes" id="UP000812440"/>
    </source>
</evidence>
<feature type="compositionally biased region" description="Low complexity" evidence="6">
    <location>
        <begin position="1320"/>
        <end position="1335"/>
    </location>
</feature>
<gene>
    <name evidence="7" type="ORF">GDO86_000387</name>
</gene>
<evidence type="ECO:0000256" key="1">
    <source>
        <dbReference type="ARBA" id="ARBA00004123"/>
    </source>
</evidence>
<dbReference type="GO" id="GO:0005737">
    <property type="term" value="C:cytoplasm"/>
    <property type="evidence" value="ECO:0007669"/>
    <property type="project" value="TreeGrafter"/>
</dbReference>
<feature type="compositionally biased region" description="Low complexity" evidence="6">
    <location>
        <begin position="659"/>
        <end position="672"/>
    </location>
</feature>
<dbReference type="EMBL" id="JAACNH010000001">
    <property type="protein sequence ID" value="KAG8453738.1"/>
    <property type="molecule type" value="Genomic_DNA"/>
</dbReference>
<organism evidence="7 8">
    <name type="scientific">Hymenochirus boettgeri</name>
    <name type="common">Congo dwarf clawed frog</name>
    <dbReference type="NCBI Taxonomy" id="247094"/>
    <lineage>
        <taxon>Eukaryota</taxon>
        <taxon>Metazoa</taxon>
        <taxon>Chordata</taxon>
        <taxon>Craniata</taxon>
        <taxon>Vertebrata</taxon>
        <taxon>Euteleostomi</taxon>
        <taxon>Amphibia</taxon>
        <taxon>Batrachia</taxon>
        <taxon>Anura</taxon>
        <taxon>Pipoidea</taxon>
        <taxon>Pipidae</taxon>
        <taxon>Pipinae</taxon>
        <taxon>Hymenochirus</taxon>
    </lineage>
</organism>
<feature type="region of interest" description="Disordered" evidence="6">
    <location>
        <begin position="374"/>
        <end position="438"/>
    </location>
</feature>
<dbReference type="GO" id="GO:0010758">
    <property type="term" value="P:regulation of macrophage chemotaxis"/>
    <property type="evidence" value="ECO:0007669"/>
    <property type="project" value="TreeGrafter"/>
</dbReference>
<dbReference type="PANTHER" id="PTHR24200">
    <property type="entry name" value="TOUCAN, ISOFORM A"/>
    <property type="match status" value="1"/>
</dbReference>
<feature type="compositionally biased region" description="Polar residues" evidence="6">
    <location>
        <begin position="1336"/>
        <end position="1349"/>
    </location>
</feature>
<evidence type="ECO:0008006" key="9">
    <source>
        <dbReference type="Google" id="ProtNLM"/>
    </source>
</evidence>
<sequence length="1349" mass="150792">MLCTPWAGNPVPCRRLEQHKAYVGLIGIFFYKSLRCHDQSNERLKGLRMNVQITASKNGLESPLNLDDNNGNEVSERKNIPRYTKFEWNVNLHGQGVSDCSYLEHQRENECNRHYSVESPNSLELDSTLDYIDRAAGDCDTLNLKTNKECKISISCQHPVDTEQDETVDYINNESFKAQNVLSCPPDTQTCRSNEITKDVDKFTNMQSVFCSGQTAPCMQESTDVFLCNMEPQRTHEAEIGTRDAKFVCNSSFDFLSLSLEYSDEMCLRKSSLVSSGSEKPLSASVLEGSALTNTSIDVFTGTLKKTDIIPSLCQGAELSTKDFNYLEVPLFKDSKERRQNKISLTSEHSVFTNDNSDLLVELKICRPVQNVKKEEEDQANSNQNHLKTKNRDNGQLKEENNPQLNGTDNCIKNEDANGVYTGDPHSLQSPNRAESSSAELKELLNLTGQNLEETFIVSSPKSAAETKRYTSTPLPESKNITFSVPVLESIAEIKPQKHNVGCDREEIIKSCPVPHAIAKVTNKTAVTALLKAKKNEVVNFPKPNFRNVKAKVLTRPSLQTRESGCRLSPRSPPSSSNTSSPSQSPRQLSSAFNMGRKKSGIDRDLKAETDHTKSPKQPINKHLFPRQAAHVPTQSKHALGKVPRTTILKHSQDELERASSSNSTRSSGSAAVLTCTAGSRVTENKSEKTNTSAKLSELNPEHMGPDRTDQNGIILPPFDKAETLRDIKDARVSGNMDILANVVPLPSKLAIPGSRNLRKELLLGIKNATSQQMSSAKTRTQTSDQRRGSIGRNILARVSSSNEKHQATVGGAINSPRRKSISVKASTPIGTTSFTRSRVPCTGATLQRAASVSSMCSTLSEQSTLSTRSTATTSSIKTEEVPPAKYIRPNSASGTLSTKPTFPRGRSQSLKVTQTGTKKSPCATQSYLRLSSSSVPLAKKVDPKVGQKVEKNKQKTSSKVPVPQAQTPPVDPKYLELTQCKAECEEQRGIIQNLKDVLTTSNRRFEALTLVVQQLINQHEETIRKRKELSEELIGLRGDLVSASSTCEKLEKEKNDLLIAYDGILQKVKEEHRAELEDLEEKLKQFYTGECEKLQSIFIEEAEKYKNELQEKVDDLNSTQESLRLEAETKHIETINTLKEDYDKSFTELKGTHEKERRELEESFKDKHDEIEKRIAELKQENESLKEKLKCEEEQRKLSKEKSVQKNPQVMYLEQELESLKAVLEIKNEKLHQQDKKLMQIEKLVETNTTLVERLNKCQQENEDLRARMASHIALSRQLSTEQEVLQRSLDKESKANKRLSMENEELLWKLHNGDLCSPKKLSPSSPGIPFSPSRNSGAFSSPTVSPR</sequence>
<feature type="coiled-coil region" evidence="5">
    <location>
        <begin position="1013"/>
        <end position="1127"/>
    </location>
</feature>
<accession>A0A8T2KAU5</accession>
<keyword evidence="8" id="KW-1185">Reference proteome</keyword>